<comment type="catalytic activity">
    <reaction evidence="17">
        <text>L-arginyl-glycine(out) = L-arginyl-glycine(in)</text>
        <dbReference type="Rhea" id="RHEA:79391"/>
        <dbReference type="ChEBI" id="CHEBI:229955"/>
    </reaction>
</comment>
<comment type="catalytic activity">
    <reaction evidence="16">
        <text>L-lysyl-L-lysine(out) = L-lysyl-L-lysine(in)</text>
        <dbReference type="Rhea" id="RHEA:79403"/>
        <dbReference type="ChEBI" id="CHEBI:229956"/>
    </reaction>
</comment>
<dbReference type="PANTHER" id="PTHR23512:SF3">
    <property type="entry name" value="MAJOR FACILITATOR SUPERFAMILY DOMAIN-CONTAINING PROTEIN 1"/>
    <property type="match status" value="1"/>
</dbReference>
<evidence type="ECO:0000259" key="27">
    <source>
        <dbReference type="PROSITE" id="PS50850"/>
    </source>
</evidence>
<evidence type="ECO:0000256" key="22">
    <source>
        <dbReference type="ARBA" id="ARBA00045018"/>
    </source>
</evidence>
<dbReference type="RefSeq" id="XP_030837711.1">
    <property type="nucleotide sequence ID" value="XM_030981851.1"/>
</dbReference>
<feature type="transmembrane region" description="Helical" evidence="26">
    <location>
        <begin position="89"/>
        <end position="110"/>
    </location>
</feature>
<evidence type="ECO:0000256" key="10">
    <source>
        <dbReference type="ARBA" id="ARBA00044881"/>
    </source>
</evidence>
<dbReference type="PROSITE" id="PS50850">
    <property type="entry name" value="MFS"/>
    <property type="match status" value="1"/>
</dbReference>
<evidence type="ECO:0000256" key="19">
    <source>
        <dbReference type="ARBA" id="ARBA00044919"/>
    </source>
</evidence>
<dbReference type="AlphaFoldDB" id="A0A7M7SX41"/>
<feature type="transmembrane region" description="Helical" evidence="26">
    <location>
        <begin position="270"/>
        <end position="297"/>
    </location>
</feature>
<protein>
    <recommendedName>
        <fullName evidence="21">Lysosomal dipeptide transporter MFSD1</fullName>
    </recommendedName>
    <alternativeName>
        <fullName evidence="22">Major facilitator superfamily domain-containing protein 1</fullName>
    </alternativeName>
</protein>
<comment type="subunit">
    <text evidence="24">Homodimer. Interacts with lysosomal protein GLMP (via lumenal domain); the interaction starts while both proteins are still in the endoplasmic reticulum and is required for stabilization of MFSD1 in lysosomes but has no direct effect on its targeting to lysosomes or transporter activity.</text>
</comment>
<evidence type="ECO:0000256" key="2">
    <source>
        <dbReference type="ARBA" id="ARBA00008335"/>
    </source>
</evidence>
<feature type="transmembrane region" description="Helical" evidence="26">
    <location>
        <begin position="219"/>
        <end position="241"/>
    </location>
</feature>
<dbReference type="InterPro" id="IPR011701">
    <property type="entry name" value="MFS"/>
</dbReference>
<evidence type="ECO:0000256" key="17">
    <source>
        <dbReference type="ARBA" id="ARBA00044903"/>
    </source>
</evidence>
<comment type="catalytic activity">
    <reaction evidence="19">
        <text>L-alanyl-L-lysine(out) = L-alanyl-L-lysine(in)</text>
        <dbReference type="Rhea" id="RHEA:79415"/>
        <dbReference type="ChEBI" id="CHEBI:192470"/>
    </reaction>
</comment>
<dbReference type="GO" id="GO:0022857">
    <property type="term" value="F:transmembrane transporter activity"/>
    <property type="evidence" value="ECO:0007669"/>
    <property type="project" value="InterPro"/>
</dbReference>
<dbReference type="EnsemblMetazoa" id="XM_030981851">
    <property type="protein sequence ID" value="XP_030837711"/>
    <property type="gene ID" value="LOC765169"/>
</dbReference>
<dbReference type="InterPro" id="IPR036259">
    <property type="entry name" value="MFS_trans_sf"/>
</dbReference>
<evidence type="ECO:0000256" key="14">
    <source>
        <dbReference type="ARBA" id="ARBA00044898"/>
    </source>
</evidence>
<reference evidence="28" key="2">
    <citation type="submission" date="2021-01" db="UniProtKB">
        <authorList>
            <consortium name="EnsemblMetazoa"/>
        </authorList>
    </citation>
    <scope>IDENTIFICATION</scope>
</reference>
<comment type="catalytic activity">
    <reaction evidence="9">
        <text>L-histidyl-glycine(out) = L-histidyl-glycine(in)</text>
        <dbReference type="Rhea" id="RHEA:79395"/>
        <dbReference type="ChEBI" id="CHEBI:229957"/>
    </reaction>
</comment>
<feature type="transmembrane region" description="Helical" evidence="26">
    <location>
        <begin position="424"/>
        <end position="447"/>
    </location>
</feature>
<comment type="catalytic activity">
    <reaction evidence="15">
        <text>L-arginyl-L-alpha-amino acid(out) = L-arginyl-L-alpha-amino acid(in)</text>
        <dbReference type="Rhea" id="RHEA:79371"/>
        <dbReference type="ChEBI" id="CHEBI:84315"/>
    </reaction>
</comment>
<proteinExistence type="inferred from homology"/>
<evidence type="ECO:0000256" key="9">
    <source>
        <dbReference type="ARBA" id="ARBA00044878"/>
    </source>
</evidence>
<evidence type="ECO:0000256" key="23">
    <source>
        <dbReference type="ARBA" id="ARBA00045709"/>
    </source>
</evidence>
<dbReference type="Pfam" id="PF07690">
    <property type="entry name" value="MFS_1"/>
    <property type="match status" value="1"/>
</dbReference>
<dbReference type="InterPro" id="IPR020846">
    <property type="entry name" value="MFS_dom"/>
</dbReference>
<evidence type="ECO:0000256" key="24">
    <source>
        <dbReference type="ARBA" id="ARBA00046376"/>
    </source>
</evidence>
<dbReference type="SUPFAM" id="SSF103473">
    <property type="entry name" value="MFS general substrate transporter"/>
    <property type="match status" value="1"/>
</dbReference>
<dbReference type="GeneID" id="765169"/>
<evidence type="ECO:0000256" key="7">
    <source>
        <dbReference type="ARBA" id="ARBA00023228"/>
    </source>
</evidence>
<evidence type="ECO:0000256" key="6">
    <source>
        <dbReference type="ARBA" id="ARBA00023136"/>
    </source>
</evidence>
<keyword evidence="3" id="KW-0813">Transport</keyword>
<comment type="catalytic activity">
    <reaction evidence="11">
        <text>L-alpha-aminoacyl-L-histidine(out) = L-alpha-aminoacyl-L-histidine(in)</text>
        <dbReference type="Rhea" id="RHEA:79375"/>
        <dbReference type="ChEBI" id="CHEBI:229967"/>
    </reaction>
</comment>
<comment type="catalytic activity">
    <reaction evidence="14">
        <text>L-aspartyl-L-lysine(out) = L-aspartyl-L-lysine(in)</text>
        <dbReference type="Rhea" id="RHEA:79411"/>
        <dbReference type="ChEBI" id="CHEBI:229953"/>
    </reaction>
</comment>
<keyword evidence="6 26" id="KW-0472">Membrane</keyword>
<evidence type="ECO:0000256" key="26">
    <source>
        <dbReference type="SAM" id="Phobius"/>
    </source>
</evidence>
<feature type="region of interest" description="Disordered" evidence="25">
    <location>
        <begin position="1"/>
        <end position="31"/>
    </location>
</feature>
<feature type="transmembrane region" description="Helical" evidence="26">
    <location>
        <begin position="365"/>
        <end position="386"/>
    </location>
</feature>
<organism evidence="28 29">
    <name type="scientific">Strongylocentrotus purpuratus</name>
    <name type="common">Purple sea urchin</name>
    <dbReference type="NCBI Taxonomy" id="7668"/>
    <lineage>
        <taxon>Eukaryota</taxon>
        <taxon>Metazoa</taxon>
        <taxon>Echinodermata</taxon>
        <taxon>Eleutherozoa</taxon>
        <taxon>Echinozoa</taxon>
        <taxon>Echinoidea</taxon>
        <taxon>Euechinoidea</taxon>
        <taxon>Echinacea</taxon>
        <taxon>Camarodonta</taxon>
        <taxon>Echinidea</taxon>
        <taxon>Strongylocentrotidae</taxon>
        <taxon>Strongylocentrotus</taxon>
    </lineage>
</organism>
<dbReference type="PANTHER" id="PTHR23512">
    <property type="entry name" value="MAJOR FACILITATOR SUPERFAMILY DOMAIN-CONTAINING PROTEIN 1"/>
    <property type="match status" value="1"/>
</dbReference>
<dbReference type="Gene3D" id="1.20.1250.20">
    <property type="entry name" value="MFS general substrate transporter like domains"/>
    <property type="match status" value="2"/>
</dbReference>
<comment type="catalytic activity">
    <reaction evidence="13">
        <text>L-alpha-aminoacyl-L-lysine(out) = L-alpha-aminoacyl-L-lysine(in)</text>
        <dbReference type="Rhea" id="RHEA:79383"/>
        <dbReference type="ChEBI" id="CHEBI:229966"/>
    </reaction>
</comment>
<reference evidence="29" key="1">
    <citation type="submission" date="2015-02" db="EMBL/GenBank/DDBJ databases">
        <title>Genome sequencing for Strongylocentrotus purpuratus.</title>
        <authorList>
            <person name="Murali S."/>
            <person name="Liu Y."/>
            <person name="Vee V."/>
            <person name="English A."/>
            <person name="Wang M."/>
            <person name="Skinner E."/>
            <person name="Han Y."/>
            <person name="Muzny D.M."/>
            <person name="Worley K.C."/>
            <person name="Gibbs R.A."/>
        </authorList>
    </citation>
    <scope>NUCLEOTIDE SEQUENCE</scope>
</reference>
<dbReference type="InterPro" id="IPR052187">
    <property type="entry name" value="MFSD1"/>
</dbReference>
<dbReference type="GO" id="GO:0005765">
    <property type="term" value="C:lysosomal membrane"/>
    <property type="evidence" value="ECO:0007669"/>
    <property type="project" value="UniProtKB-SubCell"/>
</dbReference>
<comment type="catalytic activity">
    <reaction evidence="10">
        <text>L-alpha-aminoacyl-L-arginine(out) = L-alpha-aminoacyl-L-arginine(in)</text>
        <dbReference type="Rhea" id="RHEA:79367"/>
        <dbReference type="ChEBI" id="CHEBI:229968"/>
    </reaction>
</comment>
<sequence>MTENNHDENAPLLSGRPDRNQIQGKDDDDDVELSGCGATICCDPRRALHRYLILIFICFLSFGSYFCYDNPSALQPQIKDVMHKDTADFMLLYSLYSWPNVVLCFFGGFLLDRVFGVRVGTLIFGAFVLVGQCIFALGATLNNYTVMLVGRFIFGLGGENLAVAQNTYSVEWFKGKELNMVFGLQLSFSRVGSTLNMNILGPIYKLLDPSLPGYTRLGYTLWIGAGMCVFSIMCAVFLGYFDIRASRILKRDSGKTGETIKLTDIKDFPLTLWLIFLVCVFYYVSIFPFIGLGIVFFEDKFDLSPTQANLVNSLVYFISAAASPFFGFIVDKTGRNIYWVALGICLTLVAHGALAFTFLTPFATMSLMGIAYSILACALWPIVAFIMPEHQLGTSYGFMQSIQNLGLAVVAVVAGKLVDSNGYLLYEVFNLSCLCISLICCVLMYFVDASKGGTLNMSTRERKAVAKKVEEDLKEKVQQSELPSTSSNIVPQSAFSLRNRYLSRLGAKLPVTYNPHSMALSRHGILQ</sequence>
<evidence type="ECO:0000256" key="4">
    <source>
        <dbReference type="ARBA" id="ARBA00022692"/>
    </source>
</evidence>
<comment type="catalytic activity">
    <reaction evidence="20">
        <text>L-lysyl-glycine(out) = L-lysyl-glycine(in)</text>
        <dbReference type="Rhea" id="RHEA:79407"/>
        <dbReference type="ChEBI" id="CHEBI:191202"/>
    </reaction>
</comment>
<keyword evidence="5 26" id="KW-1133">Transmembrane helix</keyword>
<evidence type="ECO:0000256" key="8">
    <source>
        <dbReference type="ARBA" id="ARBA00044876"/>
    </source>
</evidence>
<name>A0A7M7SX41_STRPU</name>
<accession>A0A7M7SX41</accession>
<feature type="transmembrane region" description="Helical" evidence="26">
    <location>
        <begin position="309"/>
        <end position="330"/>
    </location>
</feature>
<dbReference type="CDD" id="cd17340">
    <property type="entry name" value="MFS_MFSD1"/>
    <property type="match status" value="1"/>
</dbReference>
<evidence type="ECO:0000256" key="21">
    <source>
        <dbReference type="ARBA" id="ARBA00044985"/>
    </source>
</evidence>
<feature type="transmembrane region" description="Helical" evidence="26">
    <location>
        <begin position="51"/>
        <end position="68"/>
    </location>
</feature>
<evidence type="ECO:0000256" key="25">
    <source>
        <dbReference type="SAM" id="MobiDB-lite"/>
    </source>
</evidence>
<keyword evidence="4 26" id="KW-0812">Transmembrane</keyword>
<evidence type="ECO:0000256" key="18">
    <source>
        <dbReference type="ARBA" id="ARBA00044912"/>
    </source>
</evidence>
<evidence type="ECO:0000256" key="12">
    <source>
        <dbReference type="ARBA" id="ARBA00044891"/>
    </source>
</evidence>
<evidence type="ECO:0000256" key="3">
    <source>
        <dbReference type="ARBA" id="ARBA00022448"/>
    </source>
</evidence>
<evidence type="ECO:0000313" key="28">
    <source>
        <dbReference type="EnsemblMetazoa" id="XP_030837711"/>
    </source>
</evidence>
<feature type="transmembrane region" description="Helical" evidence="26">
    <location>
        <begin position="398"/>
        <end position="418"/>
    </location>
</feature>
<evidence type="ECO:0000256" key="16">
    <source>
        <dbReference type="ARBA" id="ARBA00044900"/>
    </source>
</evidence>
<comment type="catalytic activity">
    <reaction evidence="18">
        <text>L-histidyl-L-alpha-amino acid(out) = L-histidyl-L-alpha-amino acid(in)</text>
        <dbReference type="Rhea" id="RHEA:79379"/>
        <dbReference type="ChEBI" id="CHEBI:229964"/>
    </reaction>
</comment>
<comment type="catalytic activity">
    <reaction evidence="8">
        <text>L-lysyl-L-alanine(out) = L-lysyl-L-alanine(in)</text>
        <dbReference type="Rhea" id="RHEA:79399"/>
        <dbReference type="ChEBI" id="CHEBI:229954"/>
    </reaction>
</comment>
<dbReference type="Proteomes" id="UP000007110">
    <property type="component" value="Unassembled WGS sequence"/>
</dbReference>
<evidence type="ECO:0000256" key="15">
    <source>
        <dbReference type="ARBA" id="ARBA00044899"/>
    </source>
</evidence>
<keyword evidence="7" id="KW-0458">Lysosome</keyword>
<evidence type="ECO:0000256" key="5">
    <source>
        <dbReference type="ARBA" id="ARBA00022989"/>
    </source>
</evidence>
<evidence type="ECO:0000313" key="29">
    <source>
        <dbReference type="Proteomes" id="UP000007110"/>
    </source>
</evidence>
<comment type="function">
    <text evidence="23">Lysosomal dipeptide uniporter that selectively exports lysine, arginine or histidine-containing dipeptides with a net positive charge from the lysosome lumen into the cytosol. Could play a role in a specific type of protein O-glycosylation indirectly regulating macrophages migration and tissue invasion. Also essential for liver homeostasis.</text>
</comment>
<keyword evidence="29" id="KW-1185">Reference proteome</keyword>
<comment type="subcellular location">
    <subcellularLocation>
        <location evidence="1">Lysosome membrane</location>
        <topology evidence="1">Multi-pass membrane protein</topology>
    </subcellularLocation>
</comment>
<evidence type="ECO:0000256" key="11">
    <source>
        <dbReference type="ARBA" id="ARBA00044884"/>
    </source>
</evidence>
<evidence type="ECO:0000256" key="1">
    <source>
        <dbReference type="ARBA" id="ARBA00004155"/>
    </source>
</evidence>
<evidence type="ECO:0000256" key="13">
    <source>
        <dbReference type="ARBA" id="ARBA00044893"/>
    </source>
</evidence>
<feature type="transmembrane region" description="Helical" evidence="26">
    <location>
        <begin position="122"/>
        <end position="141"/>
    </location>
</feature>
<comment type="similarity">
    <text evidence="2">Belongs to the major facilitator superfamily.</text>
</comment>
<evidence type="ECO:0000256" key="20">
    <source>
        <dbReference type="ARBA" id="ARBA00044924"/>
    </source>
</evidence>
<feature type="transmembrane region" description="Helical" evidence="26">
    <location>
        <begin position="337"/>
        <end position="359"/>
    </location>
</feature>
<feature type="domain" description="Major facilitator superfamily (MFS) profile" evidence="27">
    <location>
        <begin position="47"/>
        <end position="451"/>
    </location>
</feature>
<comment type="catalytic activity">
    <reaction evidence="12">
        <text>L-lysyl-L-alpha-amino acid(out) = L-lysyl-L-alpha-amino acid(in)</text>
        <dbReference type="Rhea" id="RHEA:79387"/>
        <dbReference type="ChEBI" id="CHEBI:229965"/>
    </reaction>
</comment>
<dbReference type="CTD" id="64747"/>